<reference evidence="15" key="2">
    <citation type="submission" date="2025-09" db="UniProtKB">
        <authorList>
            <consortium name="Ensembl"/>
        </authorList>
    </citation>
    <scope>IDENTIFICATION</scope>
</reference>
<keyword evidence="8" id="KW-0472">Membrane</keyword>
<protein>
    <recommendedName>
        <fullName evidence="17">Intercellular adhesion molecule N-terminal domain-containing protein</fullName>
    </recommendedName>
</protein>
<dbReference type="SUPFAM" id="SSF48726">
    <property type="entry name" value="Immunoglobulin"/>
    <property type="match status" value="2"/>
</dbReference>
<reference evidence="15" key="1">
    <citation type="submission" date="2025-08" db="UniProtKB">
        <authorList>
            <consortium name="Ensembl"/>
        </authorList>
    </citation>
    <scope>IDENTIFICATION</scope>
</reference>
<evidence type="ECO:0000256" key="9">
    <source>
        <dbReference type="ARBA" id="ARBA00023157"/>
    </source>
</evidence>
<evidence type="ECO:0000256" key="12">
    <source>
        <dbReference type="SAM" id="SignalP"/>
    </source>
</evidence>
<dbReference type="InterPro" id="IPR047012">
    <property type="entry name" value="ICAM_VCAM"/>
</dbReference>
<keyword evidence="16" id="KW-1185">Reference proteome</keyword>
<dbReference type="FunFam" id="2.60.40.10:FF:000194">
    <property type="entry name" value="Intercellular adhesion molecule 1"/>
    <property type="match status" value="1"/>
</dbReference>
<evidence type="ECO:0000256" key="7">
    <source>
        <dbReference type="ARBA" id="ARBA00022989"/>
    </source>
</evidence>
<keyword evidence="5" id="KW-0677">Repeat</keyword>
<keyword evidence="3" id="KW-0812">Transmembrane</keyword>
<name>A0A8C8S9V4_9SAUR</name>
<evidence type="ECO:0000256" key="11">
    <source>
        <dbReference type="ARBA" id="ARBA00023319"/>
    </source>
</evidence>
<dbReference type="Pfam" id="PF03921">
    <property type="entry name" value="ICAM_N"/>
    <property type="match status" value="1"/>
</dbReference>
<evidence type="ECO:0000259" key="13">
    <source>
        <dbReference type="Pfam" id="PF03921"/>
    </source>
</evidence>
<keyword evidence="9" id="KW-1015">Disulfide bond</keyword>
<evidence type="ECO:0000256" key="4">
    <source>
        <dbReference type="ARBA" id="ARBA00022729"/>
    </source>
</evidence>
<dbReference type="InterPro" id="IPR003987">
    <property type="entry name" value="ICAM_VCAM_N"/>
</dbReference>
<comment type="subcellular location">
    <subcellularLocation>
        <location evidence="1">Membrane</location>
        <topology evidence="1">Single-pass type I membrane protein</topology>
    </subcellularLocation>
</comment>
<dbReference type="PANTHER" id="PTHR13771">
    <property type="entry name" value="INTERCELLULAR ADHESION MOLECULE"/>
    <property type="match status" value="1"/>
</dbReference>
<evidence type="ECO:0000256" key="2">
    <source>
        <dbReference type="ARBA" id="ARBA00005925"/>
    </source>
</evidence>
<dbReference type="AlphaFoldDB" id="A0A8C8S9V4"/>
<dbReference type="InterPro" id="IPR003597">
    <property type="entry name" value="Ig_C1-set"/>
</dbReference>
<evidence type="ECO:0000256" key="8">
    <source>
        <dbReference type="ARBA" id="ARBA00023136"/>
    </source>
</evidence>
<dbReference type="InterPro" id="IPR013768">
    <property type="entry name" value="ICAM_N"/>
</dbReference>
<feature type="chain" id="PRO_5034607868" description="Intercellular adhesion molecule N-terminal domain-containing protein" evidence="12">
    <location>
        <begin position="32"/>
        <end position="287"/>
    </location>
</feature>
<evidence type="ECO:0000256" key="10">
    <source>
        <dbReference type="ARBA" id="ARBA00023180"/>
    </source>
</evidence>
<dbReference type="GO" id="GO:0098609">
    <property type="term" value="P:cell-cell adhesion"/>
    <property type="evidence" value="ECO:0007669"/>
    <property type="project" value="InterPro"/>
</dbReference>
<dbReference type="PANTHER" id="PTHR13771:SF9">
    <property type="entry name" value="INTERCELLULAR ADHESION MOLECULE 5"/>
    <property type="match status" value="1"/>
</dbReference>
<evidence type="ECO:0000256" key="6">
    <source>
        <dbReference type="ARBA" id="ARBA00022889"/>
    </source>
</evidence>
<keyword evidence="4 12" id="KW-0732">Signal</keyword>
<keyword evidence="7" id="KW-1133">Transmembrane helix</keyword>
<feature type="domain" description="Immunoglobulin C1-set" evidence="14">
    <location>
        <begin position="157"/>
        <end position="226"/>
    </location>
</feature>
<dbReference type="PRINTS" id="PR01472">
    <property type="entry name" value="ICAMVCAM1"/>
</dbReference>
<evidence type="ECO:0000256" key="3">
    <source>
        <dbReference type="ARBA" id="ARBA00022692"/>
    </source>
</evidence>
<keyword evidence="6" id="KW-0130">Cell adhesion</keyword>
<accession>A0A8C8S9V4</accession>
<comment type="similarity">
    <text evidence="2">Belongs to the immunoglobulin superfamily. ICAM family.</text>
</comment>
<dbReference type="Ensembl" id="ENSPCET00000018401.1">
    <property type="protein sequence ID" value="ENSPCEP00000017787.1"/>
    <property type="gene ID" value="ENSPCEG00000013927.1"/>
</dbReference>
<evidence type="ECO:0000256" key="1">
    <source>
        <dbReference type="ARBA" id="ARBA00004479"/>
    </source>
</evidence>
<dbReference type="GO" id="GO:0005886">
    <property type="term" value="C:plasma membrane"/>
    <property type="evidence" value="ECO:0007669"/>
    <property type="project" value="TreeGrafter"/>
</dbReference>
<proteinExistence type="inferred from homology"/>
<keyword evidence="10" id="KW-0325">Glycoprotein</keyword>
<dbReference type="InterPro" id="IPR036179">
    <property type="entry name" value="Ig-like_dom_sf"/>
</dbReference>
<sequence length="287" mass="31043">MRLWLGPPPPGRCLPLLLLLALSGTYRVGSAGRSAAAARPRGSGWAEQGSFKVSVWPEDSVVEYGGSVWINCSTTCPDVNAQGGLETSLTKAQSERGPGWAAFHLVNITEWVSHLQCYVTCHGNTATVSQRLQFTNFPFLPLAPGAPERVELEPLTELELGRAHNLTCRVLNVAPDRHLSVTLLLGGQTLHTETFQNSTRTGADTVTVTHTITPRQWDHGQEATCHTALDLRPHGLLIQRSSPALPLTVFGEFPIAPVCRAVPSAGAAWVLYQCTDLTHSFLLLLGE</sequence>
<dbReference type="GO" id="GO:0005178">
    <property type="term" value="F:integrin binding"/>
    <property type="evidence" value="ECO:0007669"/>
    <property type="project" value="InterPro"/>
</dbReference>
<evidence type="ECO:0000313" key="16">
    <source>
        <dbReference type="Proteomes" id="UP000694393"/>
    </source>
</evidence>
<evidence type="ECO:0000313" key="15">
    <source>
        <dbReference type="Ensembl" id="ENSPCEP00000017787.1"/>
    </source>
</evidence>
<evidence type="ECO:0000256" key="5">
    <source>
        <dbReference type="ARBA" id="ARBA00022737"/>
    </source>
</evidence>
<dbReference type="Pfam" id="PF07654">
    <property type="entry name" value="C1-set"/>
    <property type="match status" value="1"/>
</dbReference>
<feature type="domain" description="Intercellular adhesion molecule N-terminal" evidence="13">
    <location>
        <begin position="49"/>
        <end position="138"/>
    </location>
</feature>
<dbReference type="InterPro" id="IPR013783">
    <property type="entry name" value="Ig-like_fold"/>
</dbReference>
<evidence type="ECO:0000259" key="14">
    <source>
        <dbReference type="Pfam" id="PF07654"/>
    </source>
</evidence>
<feature type="signal peptide" evidence="12">
    <location>
        <begin position="1"/>
        <end position="31"/>
    </location>
</feature>
<dbReference type="Proteomes" id="UP000694393">
    <property type="component" value="Unplaced"/>
</dbReference>
<evidence type="ECO:0008006" key="17">
    <source>
        <dbReference type="Google" id="ProtNLM"/>
    </source>
</evidence>
<organism evidence="15 16">
    <name type="scientific">Pelusios castaneus</name>
    <name type="common">West African mud turtle</name>
    <dbReference type="NCBI Taxonomy" id="367368"/>
    <lineage>
        <taxon>Eukaryota</taxon>
        <taxon>Metazoa</taxon>
        <taxon>Chordata</taxon>
        <taxon>Craniata</taxon>
        <taxon>Vertebrata</taxon>
        <taxon>Euteleostomi</taxon>
        <taxon>Archelosauria</taxon>
        <taxon>Testudinata</taxon>
        <taxon>Testudines</taxon>
        <taxon>Pleurodira</taxon>
        <taxon>Pelomedusidae</taxon>
        <taxon>Pelusios</taxon>
    </lineage>
</organism>
<keyword evidence="11" id="KW-0393">Immunoglobulin domain</keyword>
<dbReference type="Gene3D" id="2.60.40.10">
    <property type="entry name" value="Immunoglobulins"/>
    <property type="match status" value="2"/>
</dbReference>